<evidence type="ECO:0000313" key="1">
    <source>
        <dbReference type="EMBL" id="MFO2478851.1"/>
    </source>
</evidence>
<gene>
    <name evidence="1" type="ORF">OOJ96_15710</name>
</gene>
<proteinExistence type="predicted"/>
<organism evidence="1 2">
    <name type="scientific">Pseudomonas imrae</name>
    <dbReference type="NCBI Taxonomy" id="2992837"/>
    <lineage>
        <taxon>Bacteria</taxon>
        <taxon>Pseudomonadati</taxon>
        <taxon>Pseudomonadota</taxon>
        <taxon>Gammaproteobacteria</taxon>
        <taxon>Pseudomonadales</taxon>
        <taxon>Pseudomonadaceae</taxon>
        <taxon>Pseudomonas</taxon>
    </lineage>
</organism>
<reference evidence="1" key="1">
    <citation type="submission" date="2022-11" db="EMBL/GenBank/DDBJ databases">
        <title>Draft genome sequences of strains of Pseudomonas imrae sp. nov.</title>
        <authorList>
            <person name="Salva Serra F."/>
            <person name="Nimje P."/>
            <person name="Moore E.R.B."/>
            <person name="Marathe N.P."/>
        </authorList>
    </citation>
    <scope>NUCLEOTIDE SEQUENCE</scope>
    <source>
        <strain evidence="1">15FMM2</strain>
    </source>
</reference>
<comment type="caution">
    <text evidence="1">The sequence shown here is derived from an EMBL/GenBank/DDBJ whole genome shotgun (WGS) entry which is preliminary data.</text>
</comment>
<dbReference type="EMBL" id="JAPEQY010000011">
    <property type="protein sequence ID" value="MFO2478851.1"/>
    <property type="molecule type" value="Genomic_DNA"/>
</dbReference>
<protein>
    <submittedName>
        <fullName evidence="1">Uncharacterized protein</fullName>
    </submittedName>
</protein>
<sequence length="139" mass="15466">MKKTLALLSILFTLSACEDTKKVDEKAVNATEQKSNLILKDGTPINLTGTIVKTTTKKDGAIEVITHTVKFDSGSKIAENSVYSILSKQGYTRKVIESTDEKFKVHYYKKDQPTIGSVYLEKSDQAGQSSVLSIYWRII</sequence>
<name>A0ACC7PHU2_9PSED</name>
<evidence type="ECO:0000313" key="2">
    <source>
        <dbReference type="Proteomes" id="UP001637618"/>
    </source>
</evidence>
<dbReference type="Proteomes" id="UP001637618">
    <property type="component" value="Unassembled WGS sequence"/>
</dbReference>
<keyword evidence="2" id="KW-1185">Reference proteome</keyword>
<accession>A0ACC7PHU2</accession>